<gene>
    <name evidence="1" type="ORF">C8A03DRAFT_36514</name>
</gene>
<comment type="caution">
    <text evidence="1">The sequence shown here is derived from an EMBL/GenBank/DDBJ whole genome shotgun (WGS) entry which is preliminary data.</text>
</comment>
<dbReference type="SUPFAM" id="SSF54236">
    <property type="entry name" value="Ubiquitin-like"/>
    <property type="match status" value="1"/>
</dbReference>
<dbReference type="AlphaFoldDB" id="A0AAN7C5W8"/>
<evidence type="ECO:0000313" key="2">
    <source>
        <dbReference type="Proteomes" id="UP001303760"/>
    </source>
</evidence>
<reference evidence="1" key="1">
    <citation type="journal article" date="2023" name="Mol. Phylogenet. Evol.">
        <title>Genome-scale phylogeny and comparative genomics of the fungal order Sordariales.</title>
        <authorList>
            <person name="Hensen N."/>
            <person name="Bonometti L."/>
            <person name="Westerberg I."/>
            <person name="Brannstrom I.O."/>
            <person name="Guillou S."/>
            <person name="Cros-Aarteil S."/>
            <person name="Calhoun S."/>
            <person name="Haridas S."/>
            <person name="Kuo A."/>
            <person name="Mondo S."/>
            <person name="Pangilinan J."/>
            <person name="Riley R."/>
            <person name="LaButti K."/>
            <person name="Andreopoulos B."/>
            <person name="Lipzen A."/>
            <person name="Chen C."/>
            <person name="Yan M."/>
            <person name="Daum C."/>
            <person name="Ng V."/>
            <person name="Clum A."/>
            <person name="Steindorff A."/>
            <person name="Ohm R.A."/>
            <person name="Martin F."/>
            <person name="Silar P."/>
            <person name="Natvig D.O."/>
            <person name="Lalanne C."/>
            <person name="Gautier V."/>
            <person name="Ament-Velasquez S.L."/>
            <person name="Kruys A."/>
            <person name="Hutchinson M.I."/>
            <person name="Powell A.J."/>
            <person name="Barry K."/>
            <person name="Miller A.N."/>
            <person name="Grigoriev I.V."/>
            <person name="Debuchy R."/>
            <person name="Gladieux P."/>
            <person name="Hiltunen Thoren M."/>
            <person name="Johannesson H."/>
        </authorList>
    </citation>
    <scope>NUCLEOTIDE SEQUENCE</scope>
    <source>
        <strain evidence="1">CBS 532.94</strain>
    </source>
</reference>
<evidence type="ECO:0008006" key="3">
    <source>
        <dbReference type="Google" id="ProtNLM"/>
    </source>
</evidence>
<sequence>MPASETSGSTPLKVVLKATDPTGLAKEIWVDDGRLKIALHRTLRVPEVKDKKAVFRYPPNFGPFPLFSVKQYADTLPPEIASRGGLFLGMHERDALWIKLDHSNESPVHWYLLKIYAGGINVITGKPPSKAPAEDQDYVKVPGQGWVYGFAVAPGKSRQFVARPLGSGATVEGQLTGKELHGGIQIEILKAPGFEIMLNSTYLPPITAVVQSQMMVHELQQFICPWAQVSWFEDIRFHGGGKELESERTLESYGIKKDTRDSCEMGAAAGGKIQQEIQRTGLKWDTNAVKTVLDIQILNSEVVERATGRRPLFKPPISMAQWVENRGRFDHVPTPTSEIHGRFEMVAEGDEEDEEEWQAHSGKWQEFMSFTVDEDEDDLVPTD</sequence>
<dbReference type="Proteomes" id="UP001303760">
    <property type="component" value="Unassembled WGS sequence"/>
</dbReference>
<accession>A0AAN7C5W8</accession>
<evidence type="ECO:0000313" key="1">
    <source>
        <dbReference type="EMBL" id="KAK4235617.1"/>
    </source>
</evidence>
<keyword evidence="2" id="KW-1185">Reference proteome</keyword>
<dbReference type="InterPro" id="IPR029071">
    <property type="entry name" value="Ubiquitin-like_domsf"/>
</dbReference>
<protein>
    <recommendedName>
        <fullName evidence="3">Ubiquitin-like domain-containing protein</fullName>
    </recommendedName>
</protein>
<proteinExistence type="predicted"/>
<organism evidence="1 2">
    <name type="scientific">Achaetomium macrosporum</name>
    <dbReference type="NCBI Taxonomy" id="79813"/>
    <lineage>
        <taxon>Eukaryota</taxon>
        <taxon>Fungi</taxon>
        <taxon>Dikarya</taxon>
        <taxon>Ascomycota</taxon>
        <taxon>Pezizomycotina</taxon>
        <taxon>Sordariomycetes</taxon>
        <taxon>Sordariomycetidae</taxon>
        <taxon>Sordariales</taxon>
        <taxon>Chaetomiaceae</taxon>
        <taxon>Achaetomium</taxon>
    </lineage>
</organism>
<reference evidence="1" key="2">
    <citation type="submission" date="2023-05" db="EMBL/GenBank/DDBJ databases">
        <authorList>
            <consortium name="Lawrence Berkeley National Laboratory"/>
            <person name="Steindorff A."/>
            <person name="Hensen N."/>
            <person name="Bonometti L."/>
            <person name="Westerberg I."/>
            <person name="Brannstrom I.O."/>
            <person name="Guillou S."/>
            <person name="Cros-Aarteil S."/>
            <person name="Calhoun S."/>
            <person name="Haridas S."/>
            <person name="Kuo A."/>
            <person name="Mondo S."/>
            <person name="Pangilinan J."/>
            <person name="Riley R."/>
            <person name="Labutti K."/>
            <person name="Andreopoulos B."/>
            <person name="Lipzen A."/>
            <person name="Chen C."/>
            <person name="Yanf M."/>
            <person name="Daum C."/>
            <person name="Ng V."/>
            <person name="Clum A."/>
            <person name="Ohm R."/>
            <person name="Martin F."/>
            <person name="Silar P."/>
            <person name="Natvig D."/>
            <person name="Lalanne C."/>
            <person name="Gautier V."/>
            <person name="Ament-Velasquez S.L."/>
            <person name="Kruys A."/>
            <person name="Hutchinson M.I."/>
            <person name="Powell A.J."/>
            <person name="Barry K."/>
            <person name="Miller A.N."/>
            <person name="Grigoriev I.V."/>
            <person name="Debuchy R."/>
            <person name="Gladieux P."/>
            <person name="Thoren M.H."/>
            <person name="Johannesson H."/>
        </authorList>
    </citation>
    <scope>NUCLEOTIDE SEQUENCE</scope>
    <source>
        <strain evidence="1">CBS 532.94</strain>
    </source>
</reference>
<dbReference type="EMBL" id="MU860251">
    <property type="protein sequence ID" value="KAK4235617.1"/>
    <property type="molecule type" value="Genomic_DNA"/>
</dbReference>
<name>A0AAN7C5W8_9PEZI</name>